<dbReference type="InterPro" id="IPR001647">
    <property type="entry name" value="HTH_TetR"/>
</dbReference>
<dbReference type="EMBL" id="JACHJQ010000009">
    <property type="protein sequence ID" value="MBB4911168.1"/>
    <property type="molecule type" value="Genomic_DNA"/>
</dbReference>
<dbReference type="PANTHER" id="PTHR30055">
    <property type="entry name" value="HTH-TYPE TRANSCRIPTIONAL REGULATOR RUTR"/>
    <property type="match status" value="1"/>
</dbReference>
<comment type="caution">
    <text evidence="6">The sequence shown here is derived from an EMBL/GenBank/DDBJ whole genome shotgun (WGS) entry which is preliminary data.</text>
</comment>
<evidence type="ECO:0000256" key="1">
    <source>
        <dbReference type="ARBA" id="ARBA00023015"/>
    </source>
</evidence>
<keyword evidence="7" id="KW-1185">Reference proteome</keyword>
<dbReference type="Pfam" id="PF13305">
    <property type="entry name" value="TetR_C_33"/>
    <property type="match status" value="1"/>
</dbReference>
<evidence type="ECO:0000256" key="4">
    <source>
        <dbReference type="PROSITE-ProRule" id="PRU00335"/>
    </source>
</evidence>
<dbReference type="AlphaFoldDB" id="A0A7W7QD11"/>
<dbReference type="Pfam" id="PF00440">
    <property type="entry name" value="TetR_N"/>
    <property type="match status" value="1"/>
</dbReference>
<evidence type="ECO:0000259" key="5">
    <source>
        <dbReference type="PROSITE" id="PS50977"/>
    </source>
</evidence>
<dbReference type="Proteomes" id="UP000520767">
    <property type="component" value="Unassembled WGS sequence"/>
</dbReference>
<evidence type="ECO:0000256" key="2">
    <source>
        <dbReference type="ARBA" id="ARBA00023125"/>
    </source>
</evidence>
<dbReference type="GO" id="GO:0003700">
    <property type="term" value="F:DNA-binding transcription factor activity"/>
    <property type="evidence" value="ECO:0007669"/>
    <property type="project" value="TreeGrafter"/>
</dbReference>
<dbReference type="InterPro" id="IPR050109">
    <property type="entry name" value="HTH-type_TetR-like_transc_reg"/>
</dbReference>
<dbReference type="SUPFAM" id="SSF46689">
    <property type="entry name" value="Homeodomain-like"/>
    <property type="match status" value="1"/>
</dbReference>
<dbReference type="InterPro" id="IPR025996">
    <property type="entry name" value="MT1864/Rv1816-like_C"/>
</dbReference>
<evidence type="ECO:0000313" key="6">
    <source>
        <dbReference type="EMBL" id="MBB4911168.1"/>
    </source>
</evidence>
<dbReference type="PANTHER" id="PTHR30055:SF220">
    <property type="entry name" value="TETR-FAMILY REGULATORY PROTEIN"/>
    <property type="match status" value="1"/>
</dbReference>
<keyword evidence="1" id="KW-0805">Transcription regulation</keyword>
<feature type="DNA-binding region" description="H-T-H motif" evidence="4">
    <location>
        <begin position="32"/>
        <end position="51"/>
    </location>
</feature>
<protein>
    <submittedName>
        <fullName evidence="6">AcrR family transcriptional regulator</fullName>
    </submittedName>
</protein>
<keyword evidence="2 4" id="KW-0238">DNA-binding</keyword>
<dbReference type="RefSeq" id="WP_221464747.1">
    <property type="nucleotide sequence ID" value="NZ_JACHJQ010000009.1"/>
</dbReference>
<sequence>MTRTNYHHGALREALLAATLELIESEGIGAVSLRQVARAAGVSPGAPYHHFPDRAALLTALSDEGFRRLAAELCDAKAGAPGPAAALPAMIEAYVLFAQRNPAYFQLMFRPELKKSHKSPQGEEAGEEAFTVLDDTVEACVAAGVMKPVDKDVLALTLWSLVHGLASLWLDGHLAHHTDDPEELTRQIARLVTTFMVRDEPA</sequence>
<evidence type="ECO:0000256" key="3">
    <source>
        <dbReference type="ARBA" id="ARBA00023163"/>
    </source>
</evidence>
<organism evidence="6 7">
    <name type="scientific">Actinophytocola algeriensis</name>
    <dbReference type="NCBI Taxonomy" id="1768010"/>
    <lineage>
        <taxon>Bacteria</taxon>
        <taxon>Bacillati</taxon>
        <taxon>Actinomycetota</taxon>
        <taxon>Actinomycetes</taxon>
        <taxon>Pseudonocardiales</taxon>
        <taxon>Pseudonocardiaceae</taxon>
    </lineage>
</organism>
<dbReference type="PRINTS" id="PR00455">
    <property type="entry name" value="HTHTETR"/>
</dbReference>
<dbReference type="InterPro" id="IPR036271">
    <property type="entry name" value="Tet_transcr_reg_TetR-rel_C_sf"/>
</dbReference>
<dbReference type="Gene3D" id="1.10.357.10">
    <property type="entry name" value="Tetracycline Repressor, domain 2"/>
    <property type="match status" value="1"/>
</dbReference>
<accession>A0A7W7QD11</accession>
<dbReference type="PROSITE" id="PS50977">
    <property type="entry name" value="HTH_TETR_2"/>
    <property type="match status" value="1"/>
</dbReference>
<reference evidence="6 7" key="1">
    <citation type="submission" date="2020-08" db="EMBL/GenBank/DDBJ databases">
        <title>Genomic Encyclopedia of Type Strains, Phase III (KMG-III): the genomes of soil and plant-associated and newly described type strains.</title>
        <authorList>
            <person name="Whitman W."/>
        </authorList>
    </citation>
    <scope>NUCLEOTIDE SEQUENCE [LARGE SCALE GENOMIC DNA]</scope>
    <source>
        <strain evidence="6 7">CECT 8960</strain>
    </source>
</reference>
<dbReference type="InterPro" id="IPR009057">
    <property type="entry name" value="Homeodomain-like_sf"/>
</dbReference>
<name>A0A7W7QD11_9PSEU</name>
<gene>
    <name evidence="6" type="ORF">FHR82_007428</name>
</gene>
<dbReference type="GO" id="GO:0000976">
    <property type="term" value="F:transcription cis-regulatory region binding"/>
    <property type="evidence" value="ECO:0007669"/>
    <property type="project" value="TreeGrafter"/>
</dbReference>
<keyword evidence="3" id="KW-0804">Transcription</keyword>
<feature type="domain" description="HTH tetR-type" evidence="5">
    <location>
        <begin position="9"/>
        <end position="69"/>
    </location>
</feature>
<evidence type="ECO:0000313" key="7">
    <source>
        <dbReference type="Proteomes" id="UP000520767"/>
    </source>
</evidence>
<proteinExistence type="predicted"/>
<dbReference type="SUPFAM" id="SSF48498">
    <property type="entry name" value="Tetracyclin repressor-like, C-terminal domain"/>
    <property type="match status" value="1"/>
</dbReference>